<organism evidence="8 9">
    <name type="scientific">Paenibacillus rigui</name>
    <dbReference type="NCBI Taxonomy" id="554312"/>
    <lineage>
        <taxon>Bacteria</taxon>
        <taxon>Bacillati</taxon>
        <taxon>Bacillota</taxon>
        <taxon>Bacilli</taxon>
        <taxon>Bacillales</taxon>
        <taxon>Paenibacillaceae</taxon>
        <taxon>Paenibacillus</taxon>
    </lineage>
</organism>
<evidence type="ECO:0000256" key="2">
    <source>
        <dbReference type="ARBA" id="ARBA00006679"/>
    </source>
</evidence>
<feature type="transmembrane region" description="Helical" evidence="7">
    <location>
        <begin position="46"/>
        <end position="67"/>
    </location>
</feature>
<feature type="transmembrane region" description="Helical" evidence="7">
    <location>
        <begin position="74"/>
        <end position="95"/>
    </location>
</feature>
<feature type="transmembrane region" description="Helical" evidence="7">
    <location>
        <begin position="7"/>
        <end position="26"/>
    </location>
</feature>
<dbReference type="PANTHER" id="PTHR33452">
    <property type="entry name" value="OXIDOREDUCTASE CATD-RELATED"/>
    <property type="match status" value="1"/>
</dbReference>
<keyword evidence="4 7" id="KW-0812">Transmembrane</keyword>
<protein>
    <submittedName>
        <fullName evidence="8">Oxidoreductase</fullName>
    </submittedName>
</protein>
<dbReference type="EMBL" id="NMQW01000053">
    <property type="protein sequence ID" value="OXM82889.1"/>
    <property type="molecule type" value="Genomic_DNA"/>
</dbReference>
<evidence type="ECO:0000256" key="5">
    <source>
        <dbReference type="ARBA" id="ARBA00022989"/>
    </source>
</evidence>
<evidence type="ECO:0000256" key="6">
    <source>
        <dbReference type="ARBA" id="ARBA00023136"/>
    </source>
</evidence>
<proteinExistence type="inferred from homology"/>
<dbReference type="GO" id="GO:0005886">
    <property type="term" value="C:plasma membrane"/>
    <property type="evidence" value="ECO:0007669"/>
    <property type="project" value="UniProtKB-SubCell"/>
</dbReference>
<evidence type="ECO:0000313" key="8">
    <source>
        <dbReference type="EMBL" id="OXM82889.1"/>
    </source>
</evidence>
<evidence type="ECO:0000313" key="9">
    <source>
        <dbReference type="Proteomes" id="UP000215509"/>
    </source>
</evidence>
<sequence length="140" mass="15688">MYSMSFYANTVLRILTGVIFFMHGRFKLVWGYSNLSEWLHGQGFPLAAFFAHVLPWIELLGGIIMIIGIGSRYLAILFSLILLTALFKVKLAVGFISSKDTGYEFDLLLLVACLHVAVTSTNSLKQVWMTSHKGGEMKHV</sequence>
<keyword evidence="3" id="KW-1003">Cell membrane</keyword>
<dbReference type="Proteomes" id="UP000215509">
    <property type="component" value="Unassembled WGS sequence"/>
</dbReference>
<dbReference type="InterPro" id="IPR051907">
    <property type="entry name" value="DoxX-like_oxidoreductase"/>
</dbReference>
<name>A0A229UJ02_9BACL</name>
<comment type="caution">
    <text evidence="8">The sequence shown here is derived from an EMBL/GenBank/DDBJ whole genome shotgun (WGS) entry which is preliminary data.</text>
</comment>
<comment type="subcellular location">
    <subcellularLocation>
        <location evidence="1">Cell membrane</location>
        <topology evidence="1">Multi-pass membrane protein</topology>
    </subcellularLocation>
</comment>
<evidence type="ECO:0000256" key="7">
    <source>
        <dbReference type="SAM" id="Phobius"/>
    </source>
</evidence>
<reference evidence="8 9" key="1">
    <citation type="submission" date="2017-07" db="EMBL/GenBank/DDBJ databases">
        <title>Genome sequencing and assembly of Paenibacillus rigui.</title>
        <authorList>
            <person name="Mayilraj S."/>
        </authorList>
    </citation>
    <scope>NUCLEOTIDE SEQUENCE [LARGE SCALE GENOMIC DNA]</scope>
    <source>
        <strain evidence="8 9">JCM 16352</strain>
    </source>
</reference>
<evidence type="ECO:0000256" key="1">
    <source>
        <dbReference type="ARBA" id="ARBA00004651"/>
    </source>
</evidence>
<dbReference type="RefSeq" id="WP_094018192.1">
    <property type="nucleotide sequence ID" value="NZ_NMQW01000053.1"/>
</dbReference>
<accession>A0A229UJ02</accession>
<comment type="similarity">
    <text evidence="2">Belongs to the DoxX family.</text>
</comment>
<evidence type="ECO:0000256" key="4">
    <source>
        <dbReference type="ARBA" id="ARBA00022692"/>
    </source>
</evidence>
<keyword evidence="6 7" id="KW-0472">Membrane</keyword>
<dbReference type="PANTHER" id="PTHR33452:SF1">
    <property type="entry name" value="INNER MEMBRANE PROTEIN YPHA-RELATED"/>
    <property type="match status" value="1"/>
</dbReference>
<keyword evidence="9" id="KW-1185">Reference proteome</keyword>
<gene>
    <name evidence="8" type="ORF">CF651_28150</name>
</gene>
<evidence type="ECO:0000256" key="3">
    <source>
        <dbReference type="ARBA" id="ARBA00022475"/>
    </source>
</evidence>
<keyword evidence="5 7" id="KW-1133">Transmembrane helix</keyword>
<dbReference type="AlphaFoldDB" id="A0A229UJ02"/>
<dbReference type="InterPro" id="IPR032808">
    <property type="entry name" value="DoxX"/>
</dbReference>
<dbReference type="OrthoDB" id="886570at2"/>
<feature type="transmembrane region" description="Helical" evidence="7">
    <location>
        <begin position="107"/>
        <end position="124"/>
    </location>
</feature>
<dbReference type="Pfam" id="PF07681">
    <property type="entry name" value="DoxX"/>
    <property type="match status" value="1"/>
</dbReference>